<sequence>MHLLRALPQSSLTAVGPFVFVDHYRHEGLRGIGDRPHPHAGIDVVSYLFKGVVEHRDSMGSHDRLGPGDAQVIRAGRGMLHAERPLSGRHGLQLCSACRRNSSTWSRAMRRCAPRRFRHAKATARGSTSWPGKSMVCADRWRSAAARLSRGCVSSRGLWRR</sequence>
<name>A0A7Y0A2F4_9BURK</name>
<evidence type="ECO:0000256" key="2">
    <source>
        <dbReference type="RuleBase" id="RU003457"/>
    </source>
</evidence>
<dbReference type="InterPro" id="IPR003829">
    <property type="entry name" value="Pirin_N_dom"/>
</dbReference>
<keyword evidence="5" id="KW-1185">Reference proteome</keyword>
<evidence type="ECO:0000313" key="5">
    <source>
        <dbReference type="Proteomes" id="UP000583127"/>
    </source>
</evidence>
<accession>A0A7Y0A2F4</accession>
<dbReference type="Proteomes" id="UP000583127">
    <property type="component" value="Unassembled WGS sequence"/>
</dbReference>
<dbReference type="PANTHER" id="PTHR13903">
    <property type="entry name" value="PIRIN-RELATED"/>
    <property type="match status" value="1"/>
</dbReference>
<protein>
    <submittedName>
        <fullName evidence="4">Pirin family protein</fullName>
    </submittedName>
</protein>
<dbReference type="InterPro" id="IPR011051">
    <property type="entry name" value="RmlC_Cupin_sf"/>
</dbReference>
<dbReference type="SUPFAM" id="SSF51182">
    <property type="entry name" value="RmlC-like cupins"/>
    <property type="match status" value="1"/>
</dbReference>
<evidence type="ECO:0000313" key="4">
    <source>
        <dbReference type="EMBL" id="NML35243.1"/>
    </source>
</evidence>
<dbReference type="PANTHER" id="PTHR13903:SF8">
    <property type="entry name" value="PIRIN"/>
    <property type="match status" value="1"/>
</dbReference>
<proteinExistence type="inferred from homology"/>
<feature type="domain" description="Pirin N-terminal" evidence="3">
    <location>
        <begin position="5"/>
        <end position="90"/>
    </location>
</feature>
<evidence type="ECO:0000256" key="1">
    <source>
        <dbReference type="ARBA" id="ARBA00008416"/>
    </source>
</evidence>
<dbReference type="InterPro" id="IPR014710">
    <property type="entry name" value="RmlC-like_jellyroll"/>
</dbReference>
<reference evidence="4 5" key="1">
    <citation type="submission" date="2020-04" db="EMBL/GenBank/DDBJ databases">
        <title>Paraburkholderia sp. G-4-1-8 isolated from soil.</title>
        <authorList>
            <person name="Dahal R.H."/>
        </authorList>
    </citation>
    <scope>NUCLEOTIDE SEQUENCE [LARGE SCALE GENOMIC DNA]</scope>
    <source>
        <strain evidence="4 5">G-4-1-8</strain>
    </source>
</reference>
<comment type="similarity">
    <text evidence="1 2">Belongs to the pirin family.</text>
</comment>
<dbReference type="InterPro" id="IPR012093">
    <property type="entry name" value="Pirin"/>
</dbReference>
<dbReference type="Pfam" id="PF02678">
    <property type="entry name" value="Pirin"/>
    <property type="match status" value="1"/>
</dbReference>
<evidence type="ECO:0000259" key="3">
    <source>
        <dbReference type="Pfam" id="PF02678"/>
    </source>
</evidence>
<dbReference type="AlphaFoldDB" id="A0A7Y0A2F4"/>
<organism evidence="4 5">
    <name type="scientific">Paraburkholderia antibiotica</name>
    <dbReference type="NCBI Taxonomy" id="2728839"/>
    <lineage>
        <taxon>Bacteria</taxon>
        <taxon>Pseudomonadati</taxon>
        <taxon>Pseudomonadota</taxon>
        <taxon>Betaproteobacteria</taxon>
        <taxon>Burkholderiales</taxon>
        <taxon>Burkholderiaceae</taxon>
        <taxon>Paraburkholderia</taxon>
    </lineage>
</organism>
<dbReference type="Gene3D" id="2.60.120.10">
    <property type="entry name" value="Jelly Rolls"/>
    <property type="match status" value="1"/>
</dbReference>
<gene>
    <name evidence="4" type="ORF">HHL14_31020</name>
</gene>
<dbReference type="EMBL" id="JABBFZ010000033">
    <property type="protein sequence ID" value="NML35243.1"/>
    <property type="molecule type" value="Genomic_DNA"/>
</dbReference>
<comment type="caution">
    <text evidence="4">The sequence shown here is derived from an EMBL/GenBank/DDBJ whole genome shotgun (WGS) entry which is preliminary data.</text>
</comment>